<proteinExistence type="predicted"/>
<evidence type="ECO:0000313" key="2">
    <source>
        <dbReference type="Proteomes" id="UP000887565"/>
    </source>
</evidence>
<name>A0A915J1S0_ROMCU</name>
<feature type="compositionally biased region" description="Acidic residues" evidence="1">
    <location>
        <begin position="20"/>
        <end position="34"/>
    </location>
</feature>
<accession>A0A915J1S0</accession>
<keyword evidence="2" id="KW-1185">Reference proteome</keyword>
<evidence type="ECO:0000256" key="1">
    <source>
        <dbReference type="SAM" id="MobiDB-lite"/>
    </source>
</evidence>
<dbReference type="WBParaSite" id="nRc.2.0.1.t20406-RA">
    <property type="protein sequence ID" value="nRc.2.0.1.t20406-RA"/>
    <property type="gene ID" value="nRc.2.0.1.g20406"/>
</dbReference>
<feature type="compositionally biased region" description="Polar residues" evidence="1">
    <location>
        <begin position="73"/>
        <end position="83"/>
    </location>
</feature>
<dbReference type="AlphaFoldDB" id="A0A915J1S0"/>
<feature type="region of interest" description="Disordered" evidence="1">
    <location>
        <begin position="15"/>
        <end position="127"/>
    </location>
</feature>
<evidence type="ECO:0000313" key="3">
    <source>
        <dbReference type="WBParaSite" id="nRc.2.0.1.t20406-RA"/>
    </source>
</evidence>
<sequence length="170" mass="18507">MYENAFSHVWDSYFSYQPDSENDKEDISSEDTDESSSSSSDNEEAEKITDTLENETTNSLTDQKLAPPILAPSATSLSNVASINANAAEKSPSPPPSTAAPENQNDAAAVVVDEQNQDEIEKSANADAADKLIVPPLKLTVNSRREELLKQLRAVEEAIAKKRSMKMTTM</sequence>
<protein>
    <submittedName>
        <fullName evidence="3">Uncharacterized protein</fullName>
    </submittedName>
</protein>
<dbReference type="Proteomes" id="UP000887565">
    <property type="component" value="Unplaced"/>
</dbReference>
<organism evidence="2 3">
    <name type="scientific">Romanomermis culicivorax</name>
    <name type="common">Nematode worm</name>
    <dbReference type="NCBI Taxonomy" id="13658"/>
    <lineage>
        <taxon>Eukaryota</taxon>
        <taxon>Metazoa</taxon>
        <taxon>Ecdysozoa</taxon>
        <taxon>Nematoda</taxon>
        <taxon>Enoplea</taxon>
        <taxon>Dorylaimia</taxon>
        <taxon>Mermithida</taxon>
        <taxon>Mermithoidea</taxon>
        <taxon>Mermithidae</taxon>
        <taxon>Romanomermis</taxon>
    </lineage>
</organism>
<reference evidence="3" key="1">
    <citation type="submission" date="2022-11" db="UniProtKB">
        <authorList>
            <consortium name="WormBaseParasite"/>
        </authorList>
    </citation>
    <scope>IDENTIFICATION</scope>
</reference>